<evidence type="ECO:0000256" key="1">
    <source>
        <dbReference type="SAM" id="MobiDB-lite"/>
    </source>
</evidence>
<dbReference type="Gramene" id="GBG84942">
    <property type="protein sequence ID" value="GBG84942"/>
    <property type="gene ID" value="CBR_g39405"/>
</dbReference>
<comment type="caution">
    <text evidence="2">The sequence shown here is derived from an EMBL/GenBank/DDBJ whole genome shotgun (WGS) entry which is preliminary data.</text>
</comment>
<organism evidence="2 3">
    <name type="scientific">Chara braunii</name>
    <name type="common">Braun's stonewort</name>
    <dbReference type="NCBI Taxonomy" id="69332"/>
    <lineage>
        <taxon>Eukaryota</taxon>
        <taxon>Viridiplantae</taxon>
        <taxon>Streptophyta</taxon>
        <taxon>Charophyceae</taxon>
        <taxon>Charales</taxon>
        <taxon>Characeae</taxon>
        <taxon>Chara</taxon>
    </lineage>
</organism>
<feature type="compositionally biased region" description="Basic and acidic residues" evidence="1">
    <location>
        <begin position="460"/>
        <end position="473"/>
    </location>
</feature>
<name>A0A388LRW5_CHABU</name>
<gene>
    <name evidence="2" type="ORF">CBR_g39405</name>
</gene>
<dbReference type="Proteomes" id="UP000265515">
    <property type="component" value="Unassembled WGS sequence"/>
</dbReference>
<feature type="compositionally biased region" description="Basic residues" evidence="1">
    <location>
        <begin position="491"/>
        <end position="511"/>
    </location>
</feature>
<protein>
    <submittedName>
        <fullName evidence="2">Uncharacterized protein</fullName>
    </submittedName>
</protein>
<evidence type="ECO:0000313" key="2">
    <source>
        <dbReference type="EMBL" id="GBG84942.1"/>
    </source>
</evidence>
<evidence type="ECO:0000313" key="3">
    <source>
        <dbReference type="Proteomes" id="UP000265515"/>
    </source>
</evidence>
<sequence length="511" mass="57178">MKIEDDFLGFGYNLLHFSILHCCLLDDRFYVFGICLDNGIFIFSECCPFRHDQRPIREEQVLDEERRLQVGGIVNLQENLLWKGEHGNLRMYTGGREVYEGLGFLHEFMVPSIDCFRVVMQERDVDMSFVYVSGVSSVLFRVWNGARSDADNGGDCQCRFMCLGSPRDCGSSTGIQAGPQRRGIESGVFVVFNTMTVPHALRPFARHVIVVSNTIALEGVVDDRPLGASPCSTRPSFGSIVMFVFVTKVHKDDIMTEPKSVMSAAALGQCSGALKGISVRPTVGAISIRSSESTPLVPKAGQITAKGPAHVQVAPPSLKKILPIAVKEPLSKCATLCVPRACAVPLCKDMTSLCIWKMCGKGAVQRVHREKRKRKIHRSEVGKVTKRKKRIVKILLAREKVINGVTRSRMKKKHDTHTFQRSFTSTRGTIVMTSIVATFRSTNMIGMRTLRTTKQLKSYAGEEKKSRGEERKGRTPSSPPAAVRDLEEKKRKARQERRKNHNPKRSRKEQP</sequence>
<accession>A0A388LRW5</accession>
<proteinExistence type="predicted"/>
<feature type="region of interest" description="Disordered" evidence="1">
    <location>
        <begin position="448"/>
        <end position="511"/>
    </location>
</feature>
<keyword evidence="3" id="KW-1185">Reference proteome</keyword>
<reference evidence="2 3" key="1">
    <citation type="journal article" date="2018" name="Cell">
        <title>The Chara Genome: Secondary Complexity and Implications for Plant Terrestrialization.</title>
        <authorList>
            <person name="Nishiyama T."/>
            <person name="Sakayama H."/>
            <person name="Vries J.D."/>
            <person name="Buschmann H."/>
            <person name="Saint-Marcoux D."/>
            <person name="Ullrich K.K."/>
            <person name="Haas F.B."/>
            <person name="Vanderstraeten L."/>
            <person name="Becker D."/>
            <person name="Lang D."/>
            <person name="Vosolsobe S."/>
            <person name="Rombauts S."/>
            <person name="Wilhelmsson P.K.I."/>
            <person name="Janitza P."/>
            <person name="Kern R."/>
            <person name="Heyl A."/>
            <person name="Rumpler F."/>
            <person name="Villalobos L.I.A.C."/>
            <person name="Clay J.M."/>
            <person name="Skokan R."/>
            <person name="Toyoda A."/>
            <person name="Suzuki Y."/>
            <person name="Kagoshima H."/>
            <person name="Schijlen E."/>
            <person name="Tajeshwar N."/>
            <person name="Catarino B."/>
            <person name="Hetherington A.J."/>
            <person name="Saltykova A."/>
            <person name="Bonnot C."/>
            <person name="Breuninger H."/>
            <person name="Symeonidi A."/>
            <person name="Radhakrishnan G.V."/>
            <person name="Van Nieuwerburgh F."/>
            <person name="Deforce D."/>
            <person name="Chang C."/>
            <person name="Karol K.G."/>
            <person name="Hedrich R."/>
            <person name="Ulvskov P."/>
            <person name="Glockner G."/>
            <person name="Delwiche C.F."/>
            <person name="Petrasek J."/>
            <person name="Van de Peer Y."/>
            <person name="Friml J."/>
            <person name="Beilby M."/>
            <person name="Dolan L."/>
            <person name="Kohara Y."/>
            <person name="Sugano S."/>
            <person name="Fujiyama A."/>
            <person name="Delaux P.-M."/>
            <person name="Quint M."/>
            <person name="TheiBen G."/>
            <person name="Hagemann M."/>
            <person name="Harholt J."/>
            <person name="Dunand C."/>
            <person name="Zachgo S."/>
            <person name="Langdale J."/>
            <person name="Maumus F."/>
            <person name="Straeten D.V.D."/>
            <person name="Gould S.B."/>
            <person name="Rensing S.A."/>
        </authorList>
    </citation>
    <scope>NUCLEOTIDE SEQUENCE [LARGE SCALE GENOMIC DNA]</scope>
    <source>
        <strain evidence="2 3">S276</strain>
    </source>
</reference>
<dbReference type="EMBL" id="BFEA01000498">
    <property type="protein sequence ID" value="GBG84942.1"/>
    <property type="molecule type" value="Genomic_DNA"/>
</dbReference>
<dbReference type="AlphaFoldDB" id="A0A388LRW5"/>